<reference evidence="2" key="2">
    <citation type="submission" date="2018-04" db="EMBL/GenBank/DDBJ databases">
        <title>OnivRS2 (Oryza nivara Reference Sequence Version 2).</title>
        <authorList>
            <person name="Zhang J."/>
            <person name="Kudrna D."/>
            <person name="Lee S."/>
            <person name="Talag J."/>
            <person name="Rajasekar S."/>
            <person name="Welchert J."/>
            <person name="Hsing Y.-I."/>
            <person name="Wing R.A."/>
        </authorList>
    </citation>
    <scope>NUCLEOTIDE SEQUENCE [LARGE SCALE GENOMIC DNA]</scope>
    <source>
        <strain evidence="2">SL10</strain>
    </source>
</reference>
<evidence type="ECO:0000313" key="3">
    <source>
        <dbReference type="Proteomes" id="UP000006591"/>
    </source>
</evidence>
<sequence>MEAAVRPIRAPRDVLEGAGEYIDRAVGPAAAVHNLEPPLLAASAITDDLPGYLAVMSRFEEALHFLSNNCGITSQWLVDIVEYLEDRSLAAALAFSRLTAATATASSPAACSSPASPRWPCGRSSHRRGASRRPRRAGTAAPPSSPDAFPPRQQPESRSQRWWWRRRIARTRRPSSAAPLSLERFGEGLET</sequence>
<feature type="compositionally biased region" description="Pro residues" evidence="1">
    <location>
        <begin position="143"/>
        <end position="153"/>
    </location>
</feature>
<dbReference type="STRING" id="4536.A0A0E0J520"/>
<organism evidence="2">
    <name type="scientific">Oryza nivara</name>
    <name type="common">Indian wild rice</name>
    <name type="synonym">Oryza sativa f. spontanea</name>
    <dbReference type="NCBI Taxonomy" id="4536"/>
    <lineage>
        <taxon>Eukaryota</taxon>
        <taxon>Viridiplantae</taxon>
        <taxon>Streptophyta</taxon>
        <taxon>Embryophyta</taxon>
        <taxon>Tracheophyta</taxon>
        <taxon>Spermatophyta</taxon>
        <taxon>Magnoliopsida</taxon>
        <taxon>Liliopsida</taxon>
        <taxon>Poales</taxon>
        <taxon>Poaceae</taxon>
        <taxon>BOP clade</taxon>
        <taxon>Oryzoideae</taxon>
        <taxon>Oryzeae</taxon>
        <taxon>Oryzinae</taxon>
        <taxon>Oryza</taxon>
    </lineage>
</organism>
<reference evidence="2" key="1">
    <citation type="submission" date="2015-04" db="UniProtKB">
        <authorList>
            <consortium name="EnsemblPlants"/>
        </authorList>
    </citation>
    <scope>IDENTIFICATION</scope>
    <source>
        <strain evidence="2">SL10</strain>
    </source>
</reference>
<dbReference type="EnsemblPlants" id="ONIVA11G21800.1">
    <property type="protein sequence ID" value="ONIVA11G21800.1"/>
    <property type="gene ID" value="ONIVA11G21800"/>
</dbReference>
<protein>
    <submittedName>
        <fullName evidence="2">Uncharacterized protein</fullName>
    </submittedName>
</protein>
<accession>A0A0E0J520</accession>
<feature type="region of interest" description="Disordered" evidence="1">
    <location>
        <begin position="106"/>
        <end position="161"/>
    </location>
</feature>
<dbReference type="AlphaFoldDB" id="A0A0E0J520"/>
<feature type="compositionally biased region" description="Low complexity" evidence="1">
    <location>
        <begin position="106"/>
        <end position="118"/>
    </location>
</feature>
<evidence type="ECO:0000256" key="1">
    <source>
        <dbReference type="SAM" id="MobiDB-lite"/>
    </source>
</evidence>
<evidence type="ECO:0000313" key="2">
    <source>
        <dbReference type="EnsemblPlants" id="ONIVA11G21800.1"/>
    </source>
</evidence>
<dbReference type="Proteomes" id="UP000006591">
    <property type="component" value="Chromosome 11"/>
</dbReference>
<dbReference type="HOGENOM" id="CLU_122585_0_0_1"/>
<name>A0A0E0J520_ORYNI</name>
<keyword evidence="3" id="KW-1185">Reference proteome</keyword>
<dbReference type="eggNOG" id="KOG2344">
    <property type="taxonomic scope" value="Eukaryota"/>
</dbReference>
<feature type="compositionally biased region" description="Basic residues" evidence="1">
    <location>
        <begin position="124"/>
        <end position="136"/>
    </location>
</feature>
<dbReference type="Gramene" id="ONIVA11G21800.1">
    <property type="protein sequence ID" value="ONIVA11G21800.1"/>
    <property type="gene ID" value="ONIVA11G21800"/>
</dbReference>
<proteinExistence type="predicted"/>